<dbReference type="Pfam" id="PF03595">
    <property type="entry name" value="SLAC1"/>
    <property type="match status" value="1"/>
</dbReference>
<keyword evidence="7" id="KW-1185">Reference proteome</keyword>
<protein>
    <submittedName>
        <fullName evidence="6">TDT family transporter</fullName>
    </submittedName>
</protein>
<dbReference type="InterPro" id="IPR052951">
    <property type="entry name" value="Tellurite_res_ion_channel"/>
</dbReference>
<comment type="caution">
    <text evidence="6">The sequence shown here is derived from an EMBL/GenBank/DDBJ whole genome shotgun (WGS) entry which is preliminary data.</text>
</comment>
<evidence type="ECO:0000256" key="3">
    <source>
        <dbReference type="ARBA" id="ARBA00022989"/>
    </source>
</evidence>
<reference evidence="6" key="1">
    <citation type="submission" date="2022-09" db="EMBL/GenBank/DDBJ databases">
        <authorList>
            <person name="De Moura G.S."/>
            <person name="Carvalho E."/>
            <person name="Ramos Sanchez E.M."/>
            <person name="Sellera F.P."/>
            <person name="Marques M.F.S."/>
            <person name="Heinemann M.B."/>
            <person name="De Vliegher S."/>
            <person name="Souza F.N."/>
            <person name="Mota R.A."/>
        </authorList>
    </citation>
    <scope>NUCLEOTIDE SEQUENCE</scope>
    <source>
        <strain evidence="6">BR656</strain>
    </source>
</reference>
<keyword evidence="3 5" id="KW-1133">Transmembrane helix</keyword>
<evidence type="ECO:0000256" key="4">
    <source>
        <dbReference type="ARBA" id="ARBA00023136"/>
    </source>
</evidence>
<feature type="transmembrane region" description="Helical" evidence="5">
    <location>
        <begin position="245"/>
        <end position="262"/>
    </location>
</feature>
<dbReference type="RefSeq" id="WP_196307742.1">
    <property type="nucleotide sequence ID" value="NZ_CP120185.1"/>
</dbReference>
<keyword evidence="4 5" id="KW-0472">Membrane</keyword>
<dbReference type="InterPro" id="IPR038665">
    <property type="entry name" value="Voltage-dep_anion_channel_sf"/>
</dbReference>
<dbReference type="Proteomes" id="UP001176210">
    <property type="component" value="Unassembled WGS sequence"/>
</dbReference>
<feature type="transmembrane region" description="Helical" evidence="5">
    <location>
        <begin position="188"/>
        <end position="207"/>
    </location>
</feature>
<evidence type="ECO:0000256" key="2">
    <source>
        <dbReference type="ARBA" id="ARBA00022692"/>
    </source>
</evidence>
<proteinExistence type="predicted"/>
<reference evidence="6" key="2">
    <citation type="journal article" date="2023" name="Vet. Microbiol.">
        <title>Emergence of livestock-associated Mammaliicoccus sciuri ST71 co-harbouring mecA and mecC genes in Brazil.</title>
        <authorList>
            <person name="de Moura G.S."/>
            <person name="de Carvalho E."/>
            <person name="Ramos Sanchez E.M."/>
            <person name="Sellera F.P."/>
            <person name="Marques M.F.S."/>
            <person name="Heinemann M.B."/>
            <person name="De Vliegher S."/>
            <person name="Souza F.N."/>
            <person name="Mota R.A."/>
        </authorList>
    </citation>
    <scope>NUCLEOTIDE SEQUENCE</scope>
    <source>
        <strain evidence="6">BR656</strain>
    </source>
</reference>
<dbReference type="PANTHER" id="PTHR37955:SF1">
    <property type="entry name" value="DEP DOMAIN-CONTAINING PROTEIN"/>
    <property type="match status" value="1"/>
</dbReference>
<evidence type="ECO:0000256" key="5">
    <source>
        <dbReference type="SAM" id="Phobius"/>
    </source>
</evidence>
<dbReference type="EMBL" id="JAPNQM010000004">
    <property type="protein sequence ID" value="MDL0117204.1"/>
    <property type="molecule type" value="Genomic_DNA"/>
</dbReference>
<gene>
    <name evidence="6" type="ORF">OWO77_09535</name>
</gene>
<accession>A0ABT7HYH5</accession>
<evidence type="ECO:0000313" key="7">
    <source>
        <dbReference type="Proteomes" id="UP001176210"/>
    </source>
</evidence>
<dbReference type="CDD" id="cd09325">
    <property type="entry name" value="TDT_C4-dicarb_trans"/>
    <property type="match status" value="1"/>
</dbReference>
<feature type="transmembrane region" description="Helical" evidence="5">
    <location>
        <begin position="157"/>
        <end position="176"/>
    </location>
</feature>
<organism evidence="6 7">
    <name type="scientific">Mammaliicoccus sciuri</name>
    <name type="common">Staphylococcus sciuri</name>
    <dbReference type="NCBI Taxonomy" id="1296"/>
    <lineage>
        <taxon>Bacteria</taxon>
        <taxon>Bacillati</taxon>
        <taxon>Bacillota</taxon>
        <taxon>Bacilli</taxon>
        <taxon>Bacillales</taxon>
        <taxon>Staphylococcaceae</taxon>
        <taxon>Mammaliicoccus</taxon>
    </lineage>
</organism>
<comment type="subcellular location">
    <subcellularLocation>
        <location evidence="1">Membrane</location>
        <topology evidence="1">Multi-pass membrane protein</topology>
    </subcellularLocation>
</comment>
<dbReference type="InterPro" id="IPR004695">
    <property type="entry name" value="SLAC1/Mae1/Ssu1/TehA"/>
</dbReference>
<feature type="transmembrane region" description="Helical" evidence="5">
    <location>
        <begin position="274"/>
        <end position="298"/>
    </location>
</feature>
<feature type="transmembrane region" description="Helical" evidence="5">
    <location>
        <begin position="213"/>
        <end position="233"/>
    </location>
</feature>
<evidence type="ECO:0000313" key="6">
    <source>
        <dbReference type="EMBL" id="MDL0117204.1"/>
    </source>
</evidence>
<feature type="transmembrane region" description="Helical" evidence="5">
    <location>
        <begin position="68"/>
        <end position="89"/>
    </location>
</feature>
<name>A0ABT7HYH5_MAMSC</name>
<dbReference type="Gene3D" id="1.50.10.150">
    <property type="entry name" value="Voltage-dependent anion channel"/>
    <property type="match status" value="1"/>
</dbReference>
<feature type="transmembrane region" description="Helical" evidence="5">
    <location>
        <begin position="101"/>
        <end position="122"/>
    </location>
</feature>
<evidence type="ECO:0000256" key="1">
    <source>
        <dbReference type="ARBA" id="ARBA00004141"/>
    </source>
</evidence>
<feature type="transmembrane region" description="Helical" evidence="5">
    <location>
        <begin position="34"/>
        <end position="56"/>
    </location>
</feature>
<keyword evidence="2 5" id="KW-0812">Transmembrane</keyword>
<feature type="transmembrane region" description="Helical" evidence="5">
    <location>
        <begin position="12"/>
        <end position="28"/>
    </location>
</feature>
<sequence length="312" mass="35324">MLKIALKRTPIAISGLALGIMALSNVFYHINFKTLGLCSFIISCAIILLFIMKWIIYPSMFLKELKNIHTFAISPTFPMTLMIFASIIKQEFALQSQLLNVLWYAAILLHISLIIIFISRYAFRNFKSWPNTSWFVMFVGTGVISETSSAFNETLGHVSTIFGTVCLVLILAYVLISKSWQTYNQEQFPMVIIMSAPAALCLNGYILNNTSYSNVYVIVLLILSQVLFVFTLIFLPKILQRDFKVSFSAMTFPWVTTAASLYNVTQHSHASSSIITFGTIFSVIEITWAAIIVCYVLYQYVVFLVTKDVEYS</sequence>
<dbReference type="PANTHER" id="PTHR37955">
    <property type="entry name" value="TELLURITE RESISTANCE PROTEIN TEHA"/>
    <property type="match status" value="1"/>
</dbReference>